<accession>A0A443SUC2</accession>
<evidence type="ECO:0000256" key="1">
    <source>
        <dbReference type="ARBA" id="ARBA00004496"/>
    </source>
</evidence>
<comment type="similarity">
    <text evidence="2">Belongs to the DCP1 family.</text>
</comment>
<dbReference type="GO" id="GO:0006397">
    <property type="term" value="P:mRNA processing"/>
    <property type="evidence" value="ECO:0007669"/>
    <property type="project" value="UniProtKB-KW"/>
</dbReference>
<dbReference type="SUPFAM" id="SSF50729">
    <property type="entry name" value="PH domain-like"/>
    <property type="match status" value="1"/>
</dbReference>
<evidence type="ECO:0000256" key="2">
    <source>
        <dbReference type="ARBA" id="ARBA00008778"/>
    </source>
</evidence>
<dbReference type="Gene3D" id="2.30.29.30">
    <property type="entry name" value="Pleckstrin-homology domain (PH domain)/Phosphotyrosine-binding domain (PTB)"/>
    <property type="match status" value="1"/>
</dbReference>
<dbReference type="GO" id="GO:0003729">
    <property type="term" value="F:mRNA binding"/>
    <property type="evidence" value="ECO:0007669"/>
    <property type="project" value="TreeGrafter"/>
</dbReference>
<dbReference type="GO" id="GO:0000932">
    <property type="term" value="C:P-body"/>
    <property type="evidence" value="ECO:0007669"/>
    <property type="project" value="TreeGrafter"/>
</dbReference>
<keyword evidence="3" id="KW-0963">Cytoplasm</keyword>
<dbReference type="AlphaFoldDB" id="A0A443SUC2"/>
<dbReference type="OrthoDB" id="440673at2759"/>
<evidence type="ECO:0000313" key="6">
    <source>
        <dbReference type="Proteomes" id="UP000288716"/>
    </source>
</evidence>
<dbReference type="EMBL" id="NCKV01000262">
    <property type="protein sequence ID" value="RWS31136.1"/>
    <property type="molecule type" value="Genomic_DNA"/>
</dbReference>
<proteinExistence type="inferred from homology"/>
<comment type="subcellular location">
    <subcellularLocation>
        <location evidence="1">Cytoplasm</location>
    </subcellularLocation>
</comment>
<sequence length="185" mass="21996">MSFNGSSCKGATNNCKFDLNAIQCVDKSVVYIYECVSSVAVYRFDLFAGEYKHKEIEGSVVIVGHEQQPIYSLLFMNSSNKFHRSEAITERMLISVQSPFLMYKNECNEIFCIWFRNEYECKRIAYRLKSLISMFTRNDKFVRNYEYKVRQFEKTANYGQSYPKRYRSKQFYGNRNLLNQNDQTY</sequence>
<gene>
    <name evidence="5" type="ORF">B4U80_13604</name>
</gene>
<dbReference type="Proteomes" id="UP000288716">
    <property type="component" value="Unassembled WGS sequence"/>
</dbReference>
<dbReference type="GO" id="GO:0008047">
    <property type="term" value="F:enzyme activator activity"/>
    <property type="evidence" value="ECO:0007669"/>
    <property type="project" value="InterPro"/>
</dbReference>
<dbReference type="InterPro" id="IPR010334">
    <property type="entry name" value="Dcp1"/>
</dbReference>
<evidence type="ECO:0000313" key="5">
    <source>
        <dbReference type="EMBL" id="RWS31136.1"/>
    </source>
</evidence>
<comment type="caution">
    <text evidence="5">The sequence shown here is derived from an EMBL/GenBank/DDBJ whole genome shotgun (WGS) entry which is preliminary data.</text>
</comment>
<dbReference type="GO" id="GO:0000290">
    <property type="term" value="P:deadenylation-dependent decapping of nuclear-transcribed mRNA"/>
    <property type="evidence" value="ECO:0007669"/>
    <property type="project" value="InterPro"/>
</dbReference>
<evidence type="ECO:0000256" key="3">
    <source>
        <dbReference type="ARBA" id="ARBA00022490"/>
    </source>
</evidence>
<reference evidence="5 6" key="1">
    <citation type="journal article" date="2018" name="Gigascience">
        <title>Genomes of trombidid mites reveal novel predicted allergens and laterally-transferred genes associated with secondary metabolism.</title>
        <authorList>
            <person name="Dong X."/>
            <person name="Chaisiri K."/>
            <person name="Xia D."/>
            <person name="Armstrong S.D."/>
            <person name="Fang Y."/>
            <person name="Donnelly M.J."/>
            <person name="Kadowaki T."/>
            <person name="McGarry J.W."/>
            <person name="Darby A.C."/>
            <person name="Makepeace B.L."/>
        </authorList>
    </citation>
    <scope>NUCLEOTIDE SEQUENCE [LARGE SCALE GENOMIC DNA]</scope>
    <source>
        <strain evidence="5">UoL-UT</strain>
    </source>
</reference>
<dbReference type="STRING" id="299467.A0A443SUC2"/>
<dbReference type="PANTHER" id="PTHR16290">
    <property type="entry name" value="TRANSCRIPTION FACTOR SMIF DECAPPING ENZYME DCP1"/>
    <property type="match status" value="1"/>
</dbReference>
<evidence type="ECO:0000256" key="4">
    <source>
        <dbReference type="ARBA" id="ARBA00022664"/>
    </source>
</evidence>
<keyword evidence="4" id="KW-0507">mRNA processing</keyword>
<keyword evidence="6" id="KW-1185">Reference proteome</keyword>
<protein>
    <submittedName>
        <fullName evidence="5">mRNA-decapping enzyme 1B-like protein</fullName>
    </submittedName>
</protein>
<dbReference type="VEuPathDB" id="VectorBase:LDEU000903"/>
<name>A0A443SUC2_9ACAR</name>
<dbReference type="InterPro" id="IPR011993">
    <property type="entry name" value="PH-like_dom_sf"/>
</dbReference>
<organism evidence="5 6">
    <name type="scientific">Leptotrombidium deliense</name>
    <dbReference type="NCBI Taxonomy" id="299467"/>
    <lineage>
        <taxon>Eukaryota</taxon>
        <taxon>Metazoa</taxon>
        <taxon>Ecdysozoa</taxon>
        <taxon>Arthropoda</taxon>
        <taxon>Chelicerata</taxon>
        <taxon>Arachnida</taxon>
        <taxon>Acari</taxon>
        <taxon>Acariformes</taxon>
        <taxon>Trombidiformes</taxon>
        <taxon>Prostigmata</taxon>
        <taxon>Anystina</taxon>
        <taxon>Parasitengona</taxon>
        <taxon>Trombiculoidea</taxon>
        <taxon>Trombiculidae</taxon>
        <taxon>Leptotrombidium</taxon>
    </lineage>
</organism>
<dbReference type="Pfam" id="PF06058">
    <property type="entry name" value="DCP1"/>
    <property type="match status" value="1"/>
</dbReference>
<dbReference type="PANTHER" id="PTHR16290:SF0">
    <property type="entry name" value="DECAPPING PROTEIN 1, ISOFORM A"/>
    <property type="match status" value="1"/>
</dbReference>
<dbReference type="GO" id="GO:0031087">
    <property type="term" value="P:deadenylation-independent decapping of nuclear-transcribed mRNA"/>
    <property type="evidence" value="ECO:0007669"/>
    <property type="project" value="TreeGrafter"/>
</dbReference>